<sequence>MASIRSLILDFVWYLEGHGTGIFPSLLQLLPNLQRLFIHLARSNVSIFNASSFASVPSITSVRTLILDKIVFGTVSQLYSLLSSFNNLELITNMNVIRINDANATTLDGPILETLLFPQCTVSTAKLRVLSIFSAQLLFGGVDTAPPGHRMVWISPRRFMAPEPTSQHPHQPLL</sequence>
<keyword evidence="2" id="KW-1185">Reference proteome</keyword>
<dbReference type="SUPFAM" id="SSF52047">
    <property type="entry name" value="RNI-like"/>
    <property type="match status" value="1"/>
</dbReference>
<dbReference type="AlphaFoldDB" id="A0A284RJ91"/>
<organism evidence="1 2">
    <name type="scientific">Armillaria ostoyae</name>
    <name type="common">Armillaria root rot fungus</name>
    <dbReference type="NCBI Taxonomy" id="47428"/>
    <lineage>
        <taxon>Eukaryota</taxon>
        <taxon>Fungi</taxon>
        <taxon>Dikarya</taxon>
        <taxon>Basidiomycota</taxon>
        <taxon>Agaricomycotina</taxon>
        <taxon>Agaricomycetes</taxon>
        <taxon>Agaricomycetidae</taxon>
        <taxon>Agaricales</taxon>
        <taxon>Marasmiineae</taxon>
        <taxon>Physalacriaceae</taxon>
        <taxon>Armillaria</taxon>
    </lineage>
</organism>
<name>A0A284RJ91_ARMOS</name>
<dbReference type="Proteomes" id="UP000219338">
    <property type="component" value="Unassembled WGS sequence"/>
</dbReference>
<dbReference type="EMBL" id="FUEG01000009">
    <property type="protein sequence ID" value="SJL08777.1"/>
    <property type="molecule type" value="Genomic_DNA"/>
</dbReference>
<accession>A0A284RJ91</accession>
<evidence type="ECO:0000313" key="1">
    <source>
        <dbReference type="EMBL" id="SJL08777.1"/>
    </source>
</evidence>
<protein>
    <submittedName>
        <fullName evidence="1">Uncharacterized protein</fullName>
    </submittedName>
</protein>
<gene>
    <name evidence="1" type="ORF">ARMOST_12147</name>
</gene>
<reference evidence="2" key="1">
    <citation type="journal article" date="2017" name="Nat. Ecol. Evol.">
        <title>Genome expansion and lineage-specific genetic innovations in the forest pathogenic fungi Armillaria.</title>
        <authorList>
            <person name="Sipos G."/>
            <person name="Prasanna A.N."/>
            <person name="Walter M.C."/>
            <person name="O'Connor E."/>
            <person name="Balint B."/>
            <person name="Krizsan K."/>
            <person name="Kiss B."/>
            <person name="Hess J."/>
            <person name="Varga T."/>
            <person name="Slot J."/>
            <person name="Riley R."/>
            <person name="Boka B."/>
            <person name="Rigling D."/>
            <person name="Barry K."/>
            <person name="Lee J."/>
            <person name="Mihaltcheva S."/>
            <person name="LaButti K."/>
            <person name="Lipzen A."/>
            <person name="Waldron R."/>
            <person name="Moloney N.M."/>
            <person name="Sperisen C."/>
            <person name="Kredics L."/>
            <person name="Vagvoelgyi C."/>
            <person name="Patrignani A."/>
            <person name="Fitzpatrick D."/>
            <person name="Nagy I."/>
            <person name="Doyle S."/>
            <person name="Anderson J.B."/>
            <person name="Grigoriev I.V."/>
            <person name="Gueldener U."/>
            <person name="Muensterkoetter M."/>
            <person name="Nagy L.G."/>
        </authorList>
    </citation>
    <scope>NUCLEOTIDE SEQUENCE [LARGE SCALE GENOMIC DNA]</scope>
    <source>
        <strain evidence="2">C18/9</strain>
    </source>
</reference>
<proteinExistence type="predicted"/>
<evidence type="ECO:0000313" key="2">
    <source>
        <dbReference type="Proteomes" id="UP000219338"/>
    </source>
</evidence>